<feature type="compositionally biased region" description="Basic residues" evidence="1">
    <location>
        <begin position="33"/>
        <end position="46"/>
    </location>
</feature>
<feature type="region of interest" description="Disordered" evidence="1">
    <location>
        <begin position="1"/>
        <end position="122"/>
    </location>
</feature>
<dbReference type="Proteomes" id="UP000297814">
    <property type="component" value="Unassembled WGS sequence"/>
</dbReference>
<dbReference type="EMBL" id="PQXK01000044">
    <property type="protein sequence ID" value="TGO39982.1"/>
    <property type="molecule type" value="Genomic_DNA"/>
</dbReference>
<evidence type="ECO:0000256" key="1">
    <source>
        <dbReference type="SAM" id="MobiDB-lite"/>
    </source>
</evidence>
<organism evidence="2 3">
    <name type="scientific">Botrytis hyacinthi</name>
    <dbReference type="NCBI Taxonomy" id="278943"/>
    <lineage>
        <taxon>Eukaryota</taxon>
        <taxon>Fungi</taxon>
        <taxon>Dikarya</taxon>
        <taxon>Ascomycota</taxon>
        <taxon>Pezizomycotina</taxon>
        <taxon>Leotiomycetes</taxon>
        <taxon>Helotiales</taxon>
        <taxon>Sclerotiniaceae</taxon>
        <taxon>Botrytis</taxon>
    </lineage>
</organism>
<feature type="compositionally biased region" description="Basic and acidic residues" evidence="1">
    <location>
        <begin position="15"/>
        <end position="31"/>
    </location>
</feature>
<reference evidence="2 3" key="1">
    <citation type="submission" date="2017-12" db="EMBL/GenBank/DDBJ databases">
        <title>Comparative genomics of Botrytis spp.</title>
        <authorList>
            <person name="Valero-Jimenez C.A."/>
            <person name="Tapia P."/>
            <person name="Veloso J."/>
            <person name="Silva-Moreno E."/>
            <person name="Staats M."/>
            <person name="Valdes J.H."/>
            <person name="Van Kan J.A.L."/>
        </authorList>
    </citation>
    <scope>NUCLEOTIDE SEQUENCE [LARGE SCALE GENOMIC DNA]</scope>
    <source>
        <strain evidence="2 3">Bh0001</strain>
    </source>
</reference>
<accession>A0A4Z1GX26</accession>
<sequence>MTEKVKSPHKANARKKTEPTKPTPARKDQTHKATAHKANVHTKPTPHIKLTEGRFHKLPIGIAPSRRTSSSGKKRSPRRTKDFGSGAFENGGSPLQRPLSPSTEATEASSQEPKTTGTTRWQLLEKIACLNPGLRIPGTPP</sequence>
<dbReference type="AlphaFoldDB" id="A0A4Z1GX26"/>
<comment type="caution">
    <text evidence="2">The sequence shown here is derived from an EMBL/GenBank/DDBJ whole genome shotgun (WGS) entry which is preliminary data.</text>
</comment>
<name>A0A4Z1GX26_9HELO</name>
<keyword evidence="3" id="KW-1185">Reference proteome</keyword>
<proteinExistence type="predicted"/>
<protein>
    <submittedName>
        <fullName evidence="2">Uncharacterized protein</fullName>
    </submittedName>
</protein>
<feature type="compositionally biased region" description="Polar residues" evidence="1">
    <location>
        <begin position="99"/>
        <end position="121"/>
    </location>
</feature>
<evidence type="ECO:0000313" key="2">
    <source>
        <dbReference type="EMBL" id="TGO39982.1"/>
    </source>
</evidence>
<evidence type="ECO:0000313" key="3">
    <source>
        <dbReference type="Proteomes" id="UP000297814"/>
    </source>
</evidence>
<gene>
    <name evidence="2" type="ORF">BHYA_0044g00230</name>
</gene>